<feature type="domain" description="SnoaL-like" evidence="1">
    <location>
        <begin position="4"/>
        <end position="127"/>
    </location>
</feature>
<evidence type="ECO:0000313" key="2">
    <source>
        <dbReference type="EMBL" id="SEO05867.1"/>
    </source>
</evidence>
<evidence type="ECO:0000259" key="1">
    <source>
        <dbReference type="Pfam" id="PF13577"/>
    </source>
</evidence>
<dbReference type="STRING" id="551995.SAMN05192574_105148"/>
<keyword evidence="3" id="KW-1185">Reference proteome</keyword>
<name>A0A1H8LL89_9SPHI</name>
<dbReference type="EMBL" id="FOCL01000005">
    <property type="protein sequence ID" value="SEO05867.1"/>
    <property type="molecule type" value="Genomic_DNA"/>
</dbReference>
<dbReference type="SUPFAM" id="SSF54427">
    <property type="entry name" value="NTF2-like"/>
    <property type="match status" value="1"/>
</dbReference>
<dbReference type="CDD" id="cd00531">
    <property type="entry name" value="NTF2_like"/>
    <property type="match status" value="1"/>
</dbReference>
<accession>A0A1H8LL89</accession>
<dbReference type="Proteomes" id="UP000198942">
    <property type="component" value="Unassembled WGS sequence"/>
</dbReference>
<evidence type="ECO:0000313" key="3">
    <source>
        <dbReference type="Proteomes" id="UP000198942"/>
    </source>
</evidence>
<dbReference type="Gene3D" id="3.10.450.50">
    <property type="match status" value="1"/>
</dbReference>
<dbReference type="InterPro" id="IPR037401">
    <property type="entry name" value="SnoaL-like"/>
</dbReference>
<dbReference type="OrthoDB" id="4941530at2"/>
<protein>
    <submittedName>
        <fullName evidence="2">SnoaL-like domain-containing protein</fullName>
    </submittedName>
</protein>
<proteinExistence type="predicted"/>
<dbReference type="Pfam" id="PF13577">
    <property type="entry name" value="SnoaL_4"/>
    <property type="match status" value="1"/>
</dbReference>
<gene>
    <name evidence="2" type="ORF">SAMN05192574_105148</name>
</gene>
<sequence length="149" mass="17151">MNKLKEIEEIKQLKSRYFRCLDAKDWPGLAACLTNDVAFDYPPGKIHVSGSKELIANFSKRHATTVTAHTGSMPDIELKDTYHAEGNWFMTDYIIGTDDKKQQTITQGFGRYFESYFRENGKWLIKSIVLERSIIINPQVNIVLPSNKY</sequence>
<dbReference type="AlphaFoldDB" id="A0A1H8LL89"/>
<organism evidence="2 3">
    <name type="scientific">Mucilaginibacter gossypiicola</name>
    <dbReference type="NCBI Taxonomy" id="551995"/>
    <lineage>
        <taxon>Bacteria</taxon>
        <taxon>Pseudomonadati</taxon>
        <taxon>Bacteroidota</taxon>
        <taxon>Sphingobacteriia</taxon>
        <taxon>Sphingobacteriales</taxon>
        <taxon>Sphingobacteriaceae</taxon>
        <taxon>Mucilaginibacter</taxon>
    </lineage>
</organism>
<reference evidence="3" key="1">
    <citation type="submission" date="2016-10" db="EMBL/GenBank/DDBJ databases">
        <authorList>
            <person name="Varghese N."/>
            <person name="Submissions S."/>
        </authorList>
    </citation>
    <scope>NUCLEOTIDE SEQUENCE [LARGE SCALE GENOMIC DNA]</scope>
    <source>
        <strain evidence="3">Gh-48</strain>
    </source>
</reference>
<dbReference type="RefSeq" id="WP_091212003.1">
    <property type="nucleotide sequence ID" value="NZ_FOCL01000005.1"/>
</dbReference>
<dbReference type="InterPro" id="IPR032710">
    <property type="entry name" value="NTF2-like_dom_sf"/>
</dbReference>